<sequence length="239" mass="27481">MGDDIGSHQSISHPIGNSTQSNEIESPNPEGSFPNEHGIKEGTGDHISTTQSRRLKSGVWSHFKKNQVNREDKAQCNYCKKLLGGKSKNGTKHLHLHKESCIRRKISLIGQKIIKSKMMKDKHEMTTKIYNLEFSKKELAQAIIMHEYPLSLVDHLGFKNYLFALQPLFRVPSRNTIKKEILKIYDIEKTVALKLMDTNEERVTITTDMWTANNLKKGYMAITAHYIDHSWNLQSHILR</sequence>
<name>A0ACB7UHU3_DIOAL</name>
<reference evidence="2" key="1">
    <citation type="journal article" date="2022" name="Nat. Commun.">
        <title>Chromosome evolution and the genetic basis of agronomically important traits in greater yam.</title>
        <authorList>
            <person name="Bredeson J.V."/>
            <person name="Lyons J.B."/>
            <person name="Oniyinde I.O."/>
            <person name="Okereke N.R."/>
            <person name="Kolade O."/>
            <person name="Nnabue I."/>
            <person name="Nwadili C.O."/>
            <person name="Hribova E."/>
            <person name="Parker M."/>
            <person name="Nwogha J."/>
            <person name="Shu S."/>
            <person name="Carlson J."/>
            <person name="Kariba R."/>
            <person name="Muthemba S."/>
            <person name="Knop K."/>
            <person name="Barton G.J."/>
            <person name="Sherwood A.V."/>
            <person name="Lopez-Montes A."/>
            <person name="Asiedu R."/>
            <person name="Jamnadass R."/>
            <person name="Muchugi A."/>
            <person name="Goodstein D."/>
            <person name="Egesi C.N."/>
            <person name="Featherston J."/>
            <person name="Asfaw A."/>
            <person name="Simpson G.G."/>
            <person name="Dolezel J."/>
            <person name="Hendre P.S."/>
            <person name="Van Deynze A."/>
            <person name="Kumar P.L."/>
            <person name="Obidiegwu J.E."/>
            <person name="Bhattacharjee R."/>
            <person name="Rokhsar D.S."/>
        </authorList>
    </citation>
    <scope>NUCLEOTIDE SEQUENCE [LARGE SCALE GENOMIC DNA]</scope>
    <source>
        <strain evidence="2">cv. TDa95/00328</strain>
    </source>
</reference>
<evidence type="ECO:0000313" key="2">
    <source>
        <dbReference type="Proteomes" id="UP000827976"/>
    </source>
</evidence>
<dbReference type="Proteomes" id="UP000827976">
    <property type="component" value="Chromosome 16"/>
</dbReference>
<protein>
    <submittedName>
        <fullName evidence="1">Ribonuclease H-like protein</fullName>
    </submittedName>
</protein>
<comment type="caution">
    <text evidence="1">The sequence shown here is derived from an EMBL/GenBank/DDBJ whole genome shotgun (WGS) entry which is preliminary data.</text>
</comment>
<evidence type="ECO:0000313" key="1">
    <source>
        <dbReference type="EMBL" id="KAH7659845.1"/>
    </source>
</evidence>
<organism evidence="1 2">
    <name type="scientific">Dioscorea alata</name>
    <name type="common">Purple yam</name>
    <dbReference type="NCBI Taxonomy" id="55571"/>
    <lineage>
        <taxon>Eukaryota</taxon>
        <taxon>Viridiplantae</taxon>
        <taxon>Streptophyta</taxon>
        <taxon>Embryophyta</taxon>
        <taxon>Tracheophyta</taxon>
        <taxon>Spermatophyta</taxon>
        <taxon>Magnoliopsida</taxon>
        <taxon>Liliopsida</taxon>
        <taxon>Dioscoreales</taxon>
        <taxon>Dioscoreaceae</taxon>
        <taxon>Dioscorea</taxon>
    </lineage>
</organism>
<dbReference type="EMBL" id="CM037026">
    <property type="protein sequence ID" value="KAH7659845.1"/>
    <property type="molecule type" value="Genomic_DNA"/>
</dbReference>
<accession>A0ACB7UHU3</accession>
<gene>
    <name evidence="1" type="ORF">IHE45_16G058400</name>
</gene>
<proteinExistence type="predicted"/>
<keyword evidence="2" id="KW-1185">Reference proteome</keyword>